<keyword evidence="3" id="KW-1185">Reference proteome</keyword>
<sequence length="173" mass="19173">MDRVIVFQAVITGISATLVMDVGSLFQKHIINVPPLNYALVGRWVLWMPRGKLWHNTILSTASVRKEFLTGWAFHYVTGILFAFIPLLLMGPTWFHEPSFMTALLAGLLTLFAPFIILQPALGFGIAASRTPRPWLARLLSVFTHLAYGCGLYIAALVIKSWGVKPLILAIIG</sequence>
<dbReference type="EMBL" id="MRWD01000003">
    <property type="protein sequence ID" value="ORJ22954.1"/>
    <property type="molecule type" value="Genomic_DNA"/>
</dbReference>
<keyword evidence="1" id="KW-0812">Transmembrane</keyword>
<dbReference type="RefSeq" id="WP_139804029.1">
    <property type="nucleotide sequence ID" value="NZ_CBCSCF010000001.1"/>
</dbReference>
<keyword evidence="1" id="KW-0472">Membrane</keyword>
<proteinExistence type="predicted"/>
<feature type="transmembrane region" description="Helical" evidence="1">
    <location>
        <begin position="6"/>
        <end position="26"/>
    </location>
</feature>
<dbReference type="Pfam" id="PF11158">
    <property type="entry name" value="DUF2938"/>
    <property type="match status" value="1"/>
</dbReference>
<evidence type="ECO:0000256" key="1">
    <source>
        <dbReference type="SAM" id="Phobius"/>
    </source>
</evidence>
<keyword evidence="1" id="KW-1133">Transmembrane helix</keyword>
<accession>A0ABX3U6W6</accession>
<evidence type="ECO:0008006" key="4">
    <source>
        <dbReference type="Google" id="ProtNLM"/>
    </source>
</evidence>
<organism evidence="2 3">
    <name type="scientific">Rouxiella silvae</name>
    <dbReference type="NCBI Taxonomy" id="1646373"/>
    <lineage>
        <taxon>Bacteria</taxon>
        <taxon>Pseudomonadati</taxon>
        <taxon>Pseudomonadota</taxon>
        <taxon>Gammaproteobacteria</taxon>
        <taxon>Enterobacterales</taxon>
        <taxon>Yersiniaceae</taxon>
        <taxon>Rouxiella</taxon>
    </lineage>
</organism>
<comment type="caution">
    <text evidence="2">The sequence shown here is derived from an EMBL/GenBank/DDBJ whole genome shotgun (WGS) entry which is preliminary data.</text>
</comment>
<protein>
    <recommendedName>
        <fullName evidence="4">DUF2938 domain-containing protein</fullName>
    </recommendedName>
</protein>
<evidence type="ECO:0000313" key="2">
    <source>
        <dbReference type="EMBL" id="ORJ22954.1"/>
    </source>
</evidence>
<name>A0ABX3U6W6_9GAMM</name>
<evidence type="ECO:0000313" key="3">
    <source>
        <dbReference type="Proteomes" id="UP000192722"/>
    </source>
</evidence>
<feature type="transmembrane region" description="Helical" evidence="1">
    <location>
        <begin position="139"/>
        <end position="159"/>
    </location>
</feature>
<feature type="transmembrane region" description="Helical" evidence="1">
    <location>
        <begin position="73"/>
        <end position="95"/>
    </location>
</feature>
<gene>
    <name evidence="2" type="ORF">BS639_02470</name>
</gene>
<dbReference type="InterPro" id="IPR021329">
    <property type="entry name" value="DUF2938"/>
</dbReference>
<feature type="transmembrane region" description="Helical" evidence="1">
    <location>
        <begin position="101"/>
        <end position="127"/>
    </location>
</feature>
<reference evidence="2 3" key="1">
    <citation type="journal article" date="2017" name="Int. J. Syst. Evol. Microbiol.">
        <title>Rouxiella badensis sp. nov. and Rouxiella silvae sp. nov. isolated from peat bog soil in Germany and emendation of the genus description.</title>
        <authorList>
            <person name="Le Fleche-Mateos A."/>
            <person name="Kugler J.H."/>
            <person name="Hansen S.H."/>
            <person name="Syldatk C."/>
            <person name="Hausmann R."/>
            <person name="Lomprez F."/>
            <person name="Vandenbogaert M."/>
            <person name="Manuguerra J.C."/>
            <person name="Grimont P.A."/>
        </authorList>
    </citation>
    <scope>NUCLEOTIDE SEQUENCE [LARGE SCALE GENOMIC DNA]</scope>
    <source>
        <strain evidence="2 3">213</strain>
    </source>
</reference>
<dbReference type="Proteomes" id="UP000192722">
    <property type="component" value="Unassembled WGS sequence"/>
</dbReference>